<dbReference type="InterPro" id="IPR002491">
    <property type="entry name" value="ABC_transptr_periplasmic_BD"/>
</dbReference>
<keyword evidence="3" id="KW-0813">Transport</keyword>
<keyword evidence="9" id="KW-1185">Reference proteome</keyword>
<dbReference type="PANTHER" id="PTHR30532:SF1">
    <property type="entry name" value="IRON(3+)-HYDROXAMATE-BINDING PROTEIN FHUD"/>
    <property type="match status" value="1"/>
</dbReference>
<protein>
    <submittedName>
        <fullName evidence="8">ABC transporter substrate-binding protein</fullName>
    </submittedName>
</protein>
<dbReference type="PROSITE" id="PS51257">
    <property type="entry name" value="PROKAR_LIPOPROTEIN"/>
    <property type="match status" value="1"/>
</dbReference>
<dbReference type="PANTHER" id="PTHR30532">
    <property type="entry name" value="IRON III DICITRATE-BINDING PERIPLASMIC PROTEIN"/>
    <property type="match status" value="1"/>
</dbReference>
<comment type="subcellular location">
    <subcellularLocation>
        <location evidence="1">Cell envelope</location>
    </subcellularLocation>
</comment>
<sequence length="361" mass="38985">MKPLHKLGLVLAMAMLAIGLLAGCGGNDSSETNNGAANGQPAAADGDTAGATNGAEASSSDDSDDAAPDGEADAEETEGATRTVTTAGRTTDIPAQPERIVLTYDDDVDHFMALGLKPVAVPEYQRTDNIDGYLPYLAEELQGVQTFPLSTDFEPILSAEPDLIVAGYHHREVLEELEKIAPTVYFEWKVDWRDTHLEMGRALGLEAQAQANVDAFNAETETTRAHLAEIIGDEPVAFIRVRQNQLELYGAPDISAAASASFILYNLLGLTPVQDATTETWGEVYSLEAFTASEAEHLFLFVQENEDDQALVEELLSSNLYQNVPAIQKGQVYMVSSYPWERGGPIAFTAGMAEIREMVKP</sequence>
<keyword evidence="4 6" id="KW-0732">Signal</keyword>
<dbReference type="GO" id="GO:0030288">
    <property type="term" value="C:outer membrane-bounded periplasmic space"/>
    <property type="evidence" value="ECO:0007669"/>
    <property type="project" value="TreeGrafter"/>
</dbReference>
<evidence type="ECO:0000256" key="4">
    <source>
        <dbReference type="ARBA" id="ARBA00022729"/>
    </source>
</evidence>
<dbReference type="Proteomes" id="UP000621560">
    <property type="component" value="Unassembled WGS sequence"/>
</dbReference>
<evidence type="ECO:0000256" key="6">
    <source>
        <dbReference type="SAM" id="SignalP"/>
    </source>
</evidence>
<evidence type="ECO:0000256" key="2">
    <source>
        <dbReference type="ARBA" id="ARBA00008814"/>
    </source>
</evidence>
<reference evidence="8" key="1">
    <citation type="submission" date="2020-09" db="EMBL/GenBank/DDBJ databases">
        <title>A novel bacterium of genus Paenibacillus, isolated from South China Sea.</title>
        <authorList>
            <person name="Huang H."/>
            <person name="Mo K."/>
            <person name="Hu Y."/>
        </authorList>
    </citation>
    <scope>NUCLEOTIDE SEQUENCE</scope>
    <source>
        <strain evidence="8">IB182496</strain>
    </source>
</reference>
<dbReference type="Gene3D" id="3.40.50.1980">
    <property type="entry name" value="Nitrogenase molybdenum iron protein domain"/>
    <property type="match status" value="2"/>
</dbReference>
<feature type="compositionally biased region" description="Low complexity" evidence="5">
    <location>
        <begin position="80"/>
        <end position="91"/>
    </location>
</feature>
<comment type="caution">
    <text evidence="8">The sequence shown here is derived from an EMBL/GenBank/DDBJ whole genome shotgun (WGS) entry which is preliminary data.</text>
</comment>
<dbReference type="RefSeq" id="WP_190915887.1">
    <property type="nucleotide sequence ID" value="NZ_JACXIZ010000012.1"/>
</dbReference>
<proteinExistence type="inferred from homology"/>
<dbReference type="Pfam" id="PF01497">
    <property type="entry name" value="Peripla_BP_2"/>
    <property type="match status" value="1"/>
</dbReference>
<evidence type="ECO:0000313" key="8">
    <source>
        <dbReference type="EMBL" id="MBD2844847.1"/>
    </source>
</evidence>
<feature type="chain" id="PRO_5039161871" evidence="6">
    <location>
        <begin position="23"/>
        <end position="361"/>
    </location>
</feature>
<feature type="compositionally biased region" description="Acidic residues" evidence="5">
    <location>
        <begin position="59"/>
        <end position="78"/>
    </location>
</feature>
<gene>
    <name evidence="8" type="ORF">IDH44_06555</name>
</gene>
<feature type="compositionally biased region" description="Low complexity" evidence="5">
    <location>
        <begin position="33"/>
        <end position="58"/>
    </location>
</feature>
<comment type="similarity">
    <text evidence="2">Belongs to the bacterial solute-binding protein 8 family.</text>
</comment>
<dbReference type="EMBL" id="JACXIZ010000012">
    <property type="protein sequence ID" value="MBD2844847.1"/>
    <property type="molecule type" value="Genomic_DNA"/>
</dbReference>
<feature type="region of interest" description="Disordered" evidence="5">
    <location>
        <begin position="27"/>
        <end position="92"/>
    </location>
</feature>
<evidence type="ECO:0000256" key="3">
    <source>
        <dbReference type="ARBA" id="ARBA00022448"/>
    </source>
</evidence>
<dbReference type="SUPFAM" id="SSF53807">
    <property type="entry name" value="Helical backbone' metal receptor"/>
    <property type="match status" value="1"/>
</dbReference>
<organism evidence="8 9">
    <name type="scientific">Paenibacillus sabuli</name>
    <dbReference type="NCBI Taxonomy" id="2772509"/>
    <lineage>
        <taxon>Bacteria</taxon>
        <taxon>Bacillati</taxon>
        <taxon>Bacillota</taxon>
        <taxon>Bacilli</taxon>
        <taxon>Bacillales</taxon>
        <taxon>Paenibacillaceae</taxon>
        <taxon>Paenibacillus</taxon>
    </lineage>
</organism>
<evidence type="ECO:0000256" key="5">
    <source>
        <dbReference type="SAM" id="MobiDB-lite"/>
    </source>
</evidence>
<dbReference type="AlphaFoldDB" id="A0A927GRM9"/>
<dbReference type="InterPro" id="IPR051313">
    <property type="entry name" value="Bact_iron-sidero_bind"/>
</dbReference>
<name>A0A927GRM9_9BACL</name>
<feature type="signal peptide" evidence="6">
    <location>
        <begin position="1"/>
        <end position="22"/>
    </location>
</feature>
<feature type="domain" description="Fe/B12 periplasmic-binding" evidence="7">
    <location>
        <begin position="99"/>
        <end position="361"/>
    </location>
</feature>
<evidence type="ECO:0000313" key="9">
    <source>
        <dbReference type="Proteomes" id="UP000621560"/>
    </source>
</evidence>
<dbReference type="PROSITE" id="PS50983">
    <property type="entry name" value="FE_B12_PBP"/>
    <property type="match status" value="1"/>
</dbReference>
<accession>A0A927GRM9</accession>
<evidence type="ECO:0000259" key="7">
    <source>
        <dbReference type="PROSITE" id="PS50983"/>
    </source>
</evidence>
<evidence type="ECO:0000256" key="1">
    <source>
        <dbReference type="ARBA" id="ARBA00004196"/>
    </source>
</evidence>
<dbReference type="GO" id="GO:1901678">
    <property type="term" value="P:iron coordination entity transport"/>
    <property type="evidence" value="ECO:0007669"/>
    <property type="project" value="UniProtKB-ARBA"/>
</dbReference>